<dbReference type="Gene3D" id="3.40.80.10">
    <property type="entry name" value="Peptidoglycan recognition protein-like"/>
    <property type="match status" value="1"/>
</dbReference>
<dbReference type="SMART" id="SM00701">
    <property type="entry name" value="PGRP"/>
    <property type="match status" value="1"/>
</dbReference>
<evidence type="ECO:0000313" key="5">
    <source>
        <dbReference type="Proteomes" id="UP001595923"/>
    </source>
</evidence>
<dbReference type="SMART" id="SM00644">
    <property type="entry name" value="Ami_2"/>
    <property type="match status" value="1"/>
</dbReference>
<keyword evidence="5" id="KW-1185">Reference proteome</keyword>
<keyword evidence="4" id="KW-0378">Hydrolase</keyword>
<sequence length="174" mass="19286">MIDIVTRAKWGARPPLDRTPVQLSQRTEFMVHHSEGPTTQTVKEIQAIHMDERGWSDIGYNFLIDNDGHIYEGRGWTTQGAHCPNHNVSAIGACIIGTYFTVLPSPKALASMQALYAEANHQTGRTLTRMGHRDGRDTDCPGDALYAWVHSIFGHAAPDSPVSAPQRPDTLEWP</sequence>
<dbReference type="Proteomes" id="UP001595923">
    <property type="component" value="Unassembled WGS sequence"/>
</dbReference>
<reference evidence="5" key="1">
    <citation type="journal article" date="2019" name="Int. J. Syst. Evol. Microbiol.">
        <title>The Global Catalogue of Microorganisms (GCM) 10K type strain sequencing project: providing services to taxonomists for standard genome sequencing and annotation.</title>
        <authorList>
            <consortium name="The Broad Institute Genomics Platform"/>
            <consortium name="The Broad Institute Genome Sequencing Center for Infectious Disease"/>
            <person name="Wu L."/>
            <person name="Ma J."/>
        </authorList>
    </citation>
    <scope>NUCLEOTIDE SEQUENCE [LARGE SCALE GENOMIC DNA]</scope>
    <source>
        <strain evidence="5">XZYJ18</strain>
    </source>
</reference>
<gene>
    <name evidence="4" type="ORF">ACFO4E_19970</name>
</gene>
<dbReference type="PANTHER" id="PTHR11022:SF41">
    <property type="entry name" value="PEPTIDOGLYCAN-RECOGNITION PROTEIN LC-RELATED"/>
    <property type="match status" value="1"/>
</dbReference>
<dbReference type="InterPro" id="IPR036505">
    <property type="entry name" value="Amidase/PGRP_sf"/>
</dbReference>
<name>A0ABV9E2C5_9ACTN</name>
<dbReference type="Pfam" id="PF01510">
    <property type="entry name" value="Amidase_2"/>
    <property type="match status" value="1"/>
</dbReference>
<comment type="caution">
    <text evidence="4">The sequence shown here is derived from an EMBL/GenBank/DDBJ whole genome shotgun (WGS) entry which is preliminary data.</text>
</comment>
<dbReference type="EC" id="3.5.1.28" evidence="4"/>
<evidence type="ECO:0000259" key="3">
    <source>
        <dbReference type="SMART" id="SM00701"/>
    </source>
</evidence>
<evidence type="ECO:0000313" key="4">
    <source>
        <dbReference type="EMBL" id="MFC4564143.1"/>
    </source>
</evidence>
<feature type="domain" description="N-acetylmuramoyl-L-alanine amidase" evidence="2">
    <location>
        <begin position="16"/>
        <end position="142"/>
    </location>
</feature>
<organism evidence="4 5">
    <name type="scientific">Nocardiopsis mangrovi</name>
    <dbReference type="NCBI Taxonomy" id="1179818"/>
    <lineage>
        <taxon>Bacteria</taxon>
        <taxon>Bacillati</taxon>
        <taxon>Actinomycetota</taxon>
        <taxon>Actinomycetes</taxon>
        <taxon>Streptosporangiales</taxon>
        <taxon>Nocardiopsidaceae</taxon>
        <taxon>Nocardiopsis</taxon>
    </lineage>
</organism>
<protein>
    <submittedName>
        <fullName evidence="4">N-acetylmuramoyl-L-alanine amidase</fullName>
        <ecNumber evidence="4">3.5.1.28</ecNumber>
    </submittedName>
</protein>
<proteinExistence type="inferred from homology"/>
<feature type="domain" description="Peptidoglycan recognition protein family" evidence="3">
    <location>
        <begin position="2"/>
        <end position="136"/>
    </location>
</feature>
<evidence type="ECO:0000256" key="1">
    <source>
        <dbReference type="ARBA" id="ARBA00007553"/>
    </source>
</evidence>
<dbReference type="SUPFAM" id="SSF55846">
    <property type="entry name" value="N-acetylmuramoyl-L-alanine amidase-like"/>
    <property type="match status" value="1"/>
</dbReference>
<dbReference type="InterPro" id="IPR002502">
    <property type="entry name" value="Amidase_domain"/>
</dbReference>
<accession>A0ABV9E2C5</accession>
<dbReference type="InterPro" id="IPR006619">
    <property type="entry name" value="PGRP_domain_met/bac"/>
</dbReference>
<dbReference type="RefSeq" id="WP_378577004.1">
    <property type="nucleotide sequence ID" value="NZ_JBHSFQ010000021.1"/>
</dbReference>
<comment type="similarity">
    <text evidence="1">Belongs to the N-acetylmuramoyl-L-alanine amidase 2 family.</text>
</comment>
<dbReference type="PANTHER" id="PTHR11022">
    <property type="entry name" value="PEPTIDOGLYCAN RECOGNITION PROTEIN"/>
    <property type="match status" value="1"/>
</dbReference>
<dbReference type="GO" id="GO:0008745">
    <property type="term" value="F:N-acetylmuramoyl-L-alanine amidase activity"/>
    <property type="evidence" value="ECO:0007669"/>
    <property type="project" value="UniProtKB-EC"/>
</dbReference>
<dbReference type="CDD" id="cd06583">
    <property type="entry name" value="PGRP"/>
    <property type="match status" value="1"/>
</dbReference>
<dbReference type="EMBL" id="JBHSFQ010000021">
    <property type="protein sequence ID" value="MFC4564143.1"/>
    <property type="molecule type" value="Genomic_DNA"/>
</dbReference>
<dbReference type="InterPro" id="IPR015510">
    <property type="entry name" value="PGRP"/>
</dbReference>
<evidence type="ECO:0000259" key="2">
    <source>
        <dbReference type="SMART" id="SM00644"/>
    </source>
</evidence>